<comment type="similarity">
    <text evidence="4">In the N-terminal section; belongs to the glycosyltransferase 51 family.</text>
</comment>
<dbReference type="Gene3D" id="1.10.3810.10">
    <property type="entry name" value="Biosynthetic peptidoglycan transglycosylase-like"/>
    <property type="match status" value="1"/>
</dbReference>
<dbReference type="InterPro" id="IPR050396">
    <property type="entry name" value="Glycosyltr_51/Transpeptidase"/>
</dbReference>
<dbReference type="GO" id="GO:0004180">
    <property type="term" value="F:carboxypeptidase activity"/>
    <property type="evidence" value="ECO:0007669"/>
    <property type="project" value="UniProtKB-KW"/>
</dbReference>
<dbReference type="Pfam" id="PF00912">
    <property type="entry name" value="Transgly"/>
    <property type="match status" value="1"/>
</dbReference>
<dbReference type="AlphaFoldDB" id="A0A8J7G0F0"/>
<reference evidence="16 17" key="1">
    <citation type="submission" date="2020-10" db="EMBL/GenBank/DDBJ databases">
        <title>The genome sequence of Chitinilyticum litopenaei 4Y14.</title>
        <authorList>
            <person name="Liu Y."/>
        </authorList>
    </citation>
    <scope>NUCLEOTIDE SEQUENCE [LARGE SCALE GENOMIC DNA]</scope>
    <source>
        <strain evidence="16 17">4Y14</strain>
    </source>
</reference>
<evidence type="ECO:0000256" key="3">
    <source>
        <dbReference type="ARBA" id="ARBA00007090"/>
    </source>
</evidence>
<dbReference type="PANTHER" id="PTHR32282">
    <property type="entry name" value="BINDING PROTEIN TRANSPEPTIDASE, PUTATIVE-RELATED"/>
    <property type="match status" value="1"/>
</dbReference>
<evidence type="ECO:0000256" key="1">
    <source>
        <dbReference type="ARBA" id="ARBA00004377"/>
    </source>
</evidence>
<comment type="subcellular location">
    <subcellularLocation>
        <location evidence="1">Cell inner membrane</location>
        <topology evidence="1">Single-pass membrane protein</topology>
    </subcellularLocation>
</comment>
<dbReference type="GO" id="GO:0008658">
    <property type="term" value="F:penicillin binding"/>
    <property type="evidence" value="ECO:0007669"/>
    <property type="project" value="InterPro"/>
</dbReference>
<evidence type="ECO:0000256" key="9">
    <source>
        <dbReference type="ARBA" id="ARBA00022801"/>
    </source>
</evidence>
<dbReference type="InterPro" id="IPR036950">
    <property type="entry name" value="PBP_transglycosylase"/>
</dbReference>
<comment type="caution">
    <text evidence="16">The sequence shown here is derived from an EMBL/GenBank/DDBJ whole genome shotgun (WGS) entry which is preliminary data.</text>
</comment>
<dbReference type="GO" id="GO:0005886">
    <property type="term" value="C:plasma membrane"/>
    <property type="evidence" value="ECO:0007669"/>
    <property type="project" value="UniProtKB-SubCell"/>
</dbReference>
<dbReference type="NCBIfam" id="TIGR02073">
    <property type="entry name" value="PBP_1c"/>
    <property type="match status" value="1"/>
</dbReference>
<feature type="domain" description="Glycosyl transferase family 51" evidence="14">
    <location>
        <begin position="66"/>
        <end position="227"/>
    </location>
</feature>
<name>A0A8J7G0F0_9NEIS</name>
<dbReference type="InterPro" id="IPR023346">
    <property type="entry name" value="Lysozyme-like_dom_sf"/>
</dbReference>
<accession>A0A8J7G0F0</accession>
<keyword evidence="6" id="KW-0645">Protease</keyword>
<organism evidence="16 17">
    <name type="scientific">Chitinilyticum piscinae</name>
    <dbReference type="NCBI Taxonomy" id="2866724"/>
    <lineage>
        <taxon>Bacteria</taxon>
        <taxon>Pseudomonadati</taxon>
        <taxon>Pseudomonadota</taxon>
        <taxon>Betaproteobacteria</taxon>
        <taxon>Neisseriales</taxon>
        <taxon>Chitinibacteraceae</taxon>
        <taxon>Chitinilyticum</taxon>
    </lineage>
</organism>
<dbReference type="GO" id="GO:0009252">
    <property type="term" value="P:peptidoglycan biosynthetic process"/>
    <property type="evidence" value="ECO:0007669"/>
    <property type="project" value="UniProtKB-UniPathway"/>
</dbReference>
<feature type="domain" description="Penicillin-binding protein transpeptidase" evidence="13">
    <location>
        <begin position="312"/>
        <end position="538"/>
    </location>
</feature>
<dbReference type="SUPFAM" id="SSF53955">
    <property type="entry name" value="Lysozyme-like"/>
    <property type="match status" value="1"/>
</dbReference>
<protein>
    <recommendedName>
        <fullName evidence="11">peptidoglycan glycosyltransferase</fullName>
        <ecNumber evidence="11">2.4.99.28</ecNumber>
    </recommendedName>
</protein>
<evidence type="ECO:0000256" key="5">
    <source>
        <dbReference type="ARBA" id="ARBA00022645"/>
    </source>
</evidence>
<feature type="domain" description="Penicillin-binding C-terminal" evidence="15">
    <location>
        <begin position="694"/>
        <end position="773"/>
    </location>
</feature>
<evidence type="ECO:0000256" key="12">
    <source>
        <dbReference type="ARBA" id="ARBA00049902"/>
    </source>
</evidence>
<dbReference type="InterPro" id="IPR001264">
    <property type="entry name" value="Glyco_trans_51"/>
</dbReference>
<evidence type="ECO:0000256" key="2">
    <source>
        <dbReference type="ARBA" id="ARBA00004752"/>
    </source>
</evidence>
<dbReference type="PANTHER" id="PTHR32282:SF15">
    <property type="entry name" value="PENICILLIN-BINDING PROTEIN 1C"/>
    <property type="match status" value="1"/>
</dbReference>
<comment type="catalytic activity">
    <reaction evidence="12">
        <text>[GlcNAc-(1-&gt;4)-Mur2Ac(oyl-L-Ala-gamma-D-Glu-L-Lys-D-Ala-D-Ala)](n)-di-trans,octa-cis-undecaprenyl diphosphate + beta-D-GlcNAc-(1-&gt;4)-Mur2Ac(oyl-L-Ala-gamma-D-Glu-L-Lys-D-Ala-D-Ala)-di-trans,octa-cis-undecaprenyl diphosphate = [GlcNAc-(1-&gt;4)-Mur2Ac(oyl-L-Ala-gamma-D-Glu-L-Lys-D-Ala-D-Ala)](n+1)-di-trans,octa-cis-undecaprenyl diphosphate + di-trans,octa-cis-undecaprenyl diphosphate + H(+)</text>
        <dbReference type="Rhea" id="RHEA:23708"/>
        <dbReference type="Rhea" id="RHEA-COMP:9602"/>
        <dbReference type="Rhea" id="RHEA-COMP:9603"/>
        <dbReference type="ChEBI" id="CHEBI:15378"/>
        <dbReference type="ChEBI" id="CHEBI:58405"/>
        <dbReference type="ChEBI" id="CHEBI:60033"/>
        <dbReference type="ChEBI" id="CHEBI:78435"/>
        <dbReference type="EC" id="2.4.99.28"/>
    </reaction>
</comment>
<dbReference type="InterPro" id="IPR009647">
    <property type="entry name" value="PBP_C"/>
</dbReference>
<dbReference type="InterPro" id="IPR011815">
    <property type="entry name" value="PBP_1c"/>
</dbReference>
<evidence type="ECO:0000313" key="16">
    <source>
        <dbReference type="EMBL" id="MBE9609053.1"/>
    </source>
</evidence>
<keyword evidence="5" id="KW-0121">Carboxypeptidase</keyword>
<dbReference type="Pfam" id="PF00905">
    <property type="entry name" value="Transpeptidase"/>
    <property type="match status" value="1"/>
</dbReference>
<dbReference type="SUPFAM" id="SSF56601">
    <property type="entry name" value="beta-lactamase/transpeptidase-like"/>
    <property type="match status" value="1"/>
</dbReference>
<dbReference type="Proteomes" id="UP000604481">
    <property type="component" value="Unassembled WGS sequence"/>
</dbReference>
<evidence type="ECO:0000256" key="6">
    <source>
        <dbReference type="ARBA" id="ARBA00022670"/>
    </source>
</evidence>
<proteinExistence type="inferred from homology"/>
<dbReference type="Gene3D" id="3.40.710.10">
    <property type="entry name" value="DD-peptidase/beta-lactamase superfamily"/>
    <property type="match status" value="1"/>
</dbReference>
<keyword evidence="7" id="KW-0328">Glycosyltransferase</keyword>
<evidence type="ECO:0000259" key="15">
    <source>
        <dbReference type="Pfam" id="PF06832"/>
    </source>
</evidence>
<dbReference type="GO" id="GO:0006508">
    <property type="term" value="P:proteolysis"/>
    <property type="evidence" value="ECO:0007669"/>
    <property type="project" value="UniProtKB-KW"/>
</dbReference>
<gene>
    <name evidence="16" type="primary">pbpC</name>
    <name evidence="16" type="ORF">INR99_06815</name>
</gene>
<evidence type="ECO:0000313" key="17">
    <source>
        <dbReference type="Proteomes" id="UP000604481"/>
    </source>
</evidence>
<evidence type="ECO:0000256" key="7">
    <source>
        <dbReference type="ARBA" id="ARBA00022676"/>
    </source>
</evidence>
<dbReference type="Pfam" id="PF06832">
    <property type="entry name" value="BiPBP_C"/>
    <property type="match status" value="1"/>
</dbReference>
<evidence type="ECO:0000259" key="13">
    <source>
        <dbReference type="Pfam" id="PF00905"/>
    </source>
</evidence>
<keyword evidence="17" id="KW-1185">Reference proteome</keyword>
<sequence>MMGLGRTLFYRLWALLRNPRARGVVLLVIVLAAVRFWPHAPLSQWLPGSTAVMSRDGQLLRLTLASDERYRLWIPLEQMSPQLVEAVQLYEDRWFYWHPGVNPYALARAAVATYSGGNRQGGSTLTMQLARLAYRLDTRTPAGKLEQMAWAVWLELRYSKRELLEAYLNYAPYGRNIEGVAAASLIYFGKPADRLTLPEAMTLAVIPQAPNRRAGRGESLTAARQRLLLRWIDAGKPLSQTERQLLALPVPARQLQHLPFRAPHAVEQILAETAQRQPVLTTTLDAGLQQLVERQLARYLAQTAPRGVHNASVLLLDTRDMGIRALVGSADYHSAEIAGQVNGSLAKRSPGSTLKPLLYALALDQGLIHPNSVLKDAPTAFGPYQPENFDGRFAGPVTATEALVRSRNVPAVWLASQLRHPNLYDTLKAAGVSRLQSEQHYGLALALGGGELSMQELAGLYAMLANDGVLKPLRLDDSVVARKEGTRLLSPQASFLVLDMLLQNPRPDGLAAARRDGWPIAWKTGTSWGFRDAWTAGVVGPYVLVVWLGNFDNRSNPALVGVDMAAPLFFRIADALPLARPSDRPVPRLPPNGVSRVAICADSGDLPNQWCPRTVPGWFIPGKSPIRVSTLHRPVMIDTRSGRAACPPYDPQHTRQEIYEFWPSDLARVFREAGMPRKAPPAMSCGAIPSIVDAPPRITSPLRDVVYTLRQGRGEETIALQATAAADARTLYWFADRALLGSSSAGGSGLAWRPDRAGIYQLSVVDDLGRSSSRQLTIDYQ</sequence>
<comment type="similarity">
    <text evidence="3">In the C-terminal section; belongs to the transpeptidase family.</text>
</comment>
<dbReference type="InterPro" id="IPR012338">
    <property type="entry name" value="Beta-lactam/transpept-like"/>
</dbReference>
<keyword evidence="9" id="KW-0378">Hydrolase</keyword>
<evidence type="ECO:0000256" key="8">
    <source>
        <dbReference type="ARBA" id="ARBA00022679"/>
    </source>
</evidence>
<dbReference type="EMBL" id="JADFUA010000003">
    <property type="protein sequence ID" value="MBE9609053.1"/>
    <property type="molecule type" value="Genomic_DNA"/>
</dbReference>
<evidence type="ECO:0000259" key="14">
    <source>
        <dbReference type="Pfam" id="PF00912"/>
    </source>
</evidence>
<comment type="pathway">
    <text evidence="2">Cell wall biogenesis; peptidoglycan biosynthesis.</text>
</comment>
<dbReference type="InterPro" id="IPR001460">
    <property type="entry name" value="PCN-bd_Tpept"/>
</dbReference>
<keyword evidence="10" id="KW-0511">Multifunctional enzyme</keyword>
<evidence type="ECO:0000256" key="4">
    <source>
        <dbReference type="ARBA" id="ARBA00007739"/>
    </source>
</evidence>
<keyword evidence="8" id="KW-0808">Transferase</keyword>
<evidence type="ECO:0000256" key="11">
    <source>
        <dbReference type="ARBA" id="ARBA00044770"/>
    </source>
</evidence>
<dbReference type="EC" id="2.4.99.28" evidence="11"/>
<evidence type="ECO:0000256" key="10">
    <source>
        <dbReference type="ARBA" id="ARBA00023268"/>
    </source>
</evidence>
<dbReference type="GO" id="GO:0008955">
    <property type="term" value="F:peptidoglycan glycosyltransferase activity"/>
    <property type="evidence" value="ECO:0007669"/>
    <property type="project" value="UniProtKB-EC"/>
</dbReference>
<dbReference type="GO" id="GO:0030288">
    <property type="term" value="C:outer membrane-bounded periplasmic space"/>
    <property type="evidence" value="ECO:0007669"/>
    <property type="project" value="TreeGrafter"/>
</dbReference>
<dbReference type="UniPathway" id="UPA00219"/>